<dbReference type="CDD" id="cd00959">
    <property type="entry name" value="DeoC"/>
    <property type="match status" value="1"/>
</dbReference>
<dbReference type="FunFam" id="3.20.20.70:FF:000044">
    <property type="entry name" value="Deoxyribose-phosphate aldolase"/>
    <property type="match status" value="1"/>
</dbReference>
<evidence type="ECO:0000256" key="8">
    <source>
        <dbReference type="ARBA" id="ARBA00048791"/>
    </source>
</evidence>
<dbReference type="AlphaFoldDB" id="A0A9K3CYN5"/>
<keyword evidence="3" id="KW-0963">Cytoplasm</keyword>
<evidence type="ECO:0000313" key="11">
    <source>
        <dbReference type="EMBL" id="GIQ85397.1"/>
    </source>
</evidence>
<dbReference type="Pfam" id="PF01791">
    <property type="entry name" value="DeoC"/>
    <property type="match status" value="1"/>
</dbReference>
<protein>
    <recommendedName>
        <fullName evidence="2">deoxyribose-phosphate aldolase</fullName>
        <ecNumber evidence="2">4.1.2.4</ecNumber>
    </recommendedName>
    <alternativeName>
        <fullName evidence="7">2-deoxy-D-ribose 5-phosphate aldolase</fullName>
    </alternativeName>
</protein>
<gene>
    <name evidence="11" type="ORF">KIPB_007051</name>
</gene>
<comment type="catalytic activity">
    <reaction evidence="8">
        <text>2-deoxy-D-ribose 5-phosphate = D-glyceraldehyde 3-phosphate + acetaldehyde</text>
        <dbReference type="Rhea" id="RHEA:12821"/>
        <dbReference type="ChEBI" id="CHEBI:15343"/>
        <dbReference type="ChEBI" id="CHEBI:59776"/>
        <dbReference type="ChEBI" id="CHEBI:62877"/>
        <dbReference type="EC" id="4.1.2.4"/>
    </reaction>
</comment>
<dbReference type="SUPFAM" id="SSF51569">
    <property type="entry name" value="Aldolase"/>
    <property type="match status" value="1"/>
</dbReference>
<dbReference type="HAMAP" id="MF_00114">
    <property type="entry name" value="DeoC_type1"/>
    <property type="match status" value="1"/>
</dbReference>
<evidence type="ECO:0000256" key="5">
    <source>
        <dbReference type="ARBA" id="ARBA00023239"/>
    </source>
</evidence>
<evidence type="ECO:0000256" key="1">
    <source>
        <dbReference type="ARBA" id="ARBA00010936"/>
    </source>
</evidence>
<dbReference type="InterPro" id="IPR018211">
    <property type="entry name" value="ADH_Fe_CS"/>
</dbReference>
<dbReference type="Pfam" id="PF00465">
    <property type="entry name" value="Fe-ADH"/>
    <property type="match status" value="1"/>
</dbReference>
<dbReference type="PANTHER" id="PTHR10889:SF1">
    <property type="entry name" value="DEOXYRIBOSE-PHOSPHATE ALDOLASE"/>
    <property type="match status" value="1"/>
</dbReference>
<evidence type="ECO:0000259" key="9">
    <source>
        <dbReference type="Pfam" id="PF00465"/>
    </source>
</evidence>
<evidence type="ECO:0000256" key="4">
    <source>
        <dbReference type="ARBA" id="ARBA00023002"/>
    </source>
</evidence>
<dbReference type="EC" id="4.1.2.4" evidence="2"/>
<dbReference type="InterPro" id="IPR028581">
    <property type="entry name" value="DeoC_typeI"/>
</dbReference>
<dbReference type="Gene3D" id="1.20.1090.10">
    <property type="entry name" value="Dehydroquinate synthase-like - alpha domain"/>
    <property type="match status" value="1"/>
</dbReference>
<dbReference type="GO" id="GO:0005737">
    <property type="term" value="C:cytoplasm"/>
    <property type="evidence" value="ECO:0007669"/>
    <property type="project" value="InterPro"/>
</dbReference>
<dbReference type="Gene3D" id="3.40.50.1970">
    <property type="match status" value="1"/>
</dbReference>
<dbReference type="PROSITE" id="PS00913">
    <property type="entry name" value="ADH_IRON_1"/>
    <property type="match status" value="1"/>
</dbReference>
<dbReference type="GO" id="GO:0016491">
    <property type="term" value="F:oxidoreductase activity"/>
    <property type="evidence" value="ECO:0007669"/>
    <property type="project" value="UniProtKB-KW"/>
</dbReference>
<dbReference type="OrthoDB" id="339764at2759"/>
<feature type="domain" description="Fe-containing alcohol dehydrogenase-like C-terminal" evidence="10">
    <location>
        <begin position="482"/>
        <end position="648"/>
    </location>
</feature>
<sequence>MSEWSFESNKALIEERAAFLASKVDTEGEFLPQRVRESFELFPHHSIAEMIDHTVLASDAKVGQVAVLCGEALDNGFASVCVNPCHAGRAVSVLKGSSVLTCCVIGFPLGSMSTRGKVAEVEELVEMGVEEIDMVINVGLLKSGYFQAVHDDIQAIAAACHKGDTHLKVIIEATCLQSPRLIIDACLLSVAANADYVKTSTGMHKNGGAKADHVRLMRWCVGDRLGVKAAGGIGSYADAMAMVSAGASRIGASKGIKIVAEEAGAPMAVPATPVENPSSYYDGFDINNVVTLKYGTSKGCFFGCGAIEKFGDILDDLKPSCVGFVTSKGAYKRTGAWAVIQRIMGERNVPHLLFDKICTNPTGALVDECTEMFRSRFDENFVVCAIGGGSPIDAAKSVAVLLRYPAETSRSLYLQEFAASEAAPLVAVNLTAGTGTEVDRFAVVSLLKEDPPLKPILVSDSIYPCYSINDPFLLRTLPPRLTVLTAVDALNHVMEACTTSVRTPFSAALAQNCVQIVADWLPVAMKDGMNLQARYWLHMAAAMGGMAFDESLLHITHALEHTLSALIPDLAHGLGLAMIQPAVMGHIWPAVGNILATVFAPIIPGFKGVPSEAAKASGALKTWLHSVGVTDSLATHGFTQKDVARLVHCTRSCPGMDGLLSISPVPCGDDAMAAIFSGM</sequence>
<evidence type="ECO:0000259" key="10">
    <source>
        <dbReference type="Pfam" id="PF25137"/>
    </source>
</evidence>
<dbReference type="NCBIfam" id="TIGR00126">
    <property type="entry name" value="deoC"/>
    <property type="match status" value="1"/>
</dbReference>
<dbReference type="EMBL" id="BDIP01001920">
    <property type="protein sequence ID" value="GIQ85397.1"/>
    <property type="molecule type" value="Genomic_DNA"/>
</dbReference>
<feature type="domain" description="Alcohol dehydrogenase iron-type/glycerol dehydrogenase GldA" evidence="9">
    <location>
        <begin position="300"/>
        <end position="471"/>
    </location>
</feature>
<dbReference type="InterPro" id="IPR056798">
    <property type="entry name" value="ADH_Fe_C"/>
</dbReference>
<dbReference type="InterPro" id="IPR011343">
    <property type="entry name" value="DeoC"/>
</dbReference>
<dbReference type="Pfam" id="PF25137">
    <property type="entry name" value="ADH_Fe_C"/>
    <property type="match status" value="1"/>
</dbReference>
<dbReference type="GO" id="GO:0016052">
    <property type="term" value="P:carbohydrate catabolic process"/>
    <property type="evidence" value="ECO:0007669"/>
    <property type="project" value="TreeGrafter"/>
</dbReference>
<dbReference type="SUPFAM" id="SSF56796">
    <property type="entry name" value="Dehydroquinate synthase-like"/>
    <property type="match status" value="1"/>
</dbReference>
<accession>A0A9K3CYN5</accession>
<keyword evidence="12" id="KW-1185">Reference proteome</keyword>
<dbReference type="InterPro" id="IPR001670">
    <property type="entry name" value="ADH_Fe/GldA"/>
</dbReference>
<dbReference type="GO" id="GO:0009264">
    <property type="term" value="P:deoxyribonucleotide catabolic process"/>
    <property type="evidence" value="ECO:0007669"/>
    <property type="project" value="InterPro"/>
</dbReference>
<dbReference type="GO" id="GO:0046872">
    <property type="term" value="F:metal ion binding"/>
    <property type="evidence" value="ECO:0007669"/>
    <property type="project" value="InterPro"/>
</dbReference>
<keyword evidence="5" id="KW-0456">Lyase</keyword>
<keyword evidence="6" id="KW-0704">Schiff base</keyword>
<proteinExistence type="inferred from homology"/>
<dbReference type="InterPro" id="IPR002915">
    <property type="entry name" value="DeoC/FbaB/LacD_aldolase"/>
</dbReference>
<reference evidence="11 12" key="1">
    <citation type="journal article" date="2018" name="PLoS ONE">
        <title>The draft genome of Kipferlia bialata reveals reductive genome evolution in fornicate parasites.</title>
        <authorList>
            <person name="Tanifuji G."/>
            <person name="Takabayashi S."/>
            <person name="Kume K."/>
            <person name="Takagi M."/>
            <person name="Nakayama T."/>
            <person name="Kamikawa R."/>
            <person name="Inagaki Y."/>
            <person name="Hashimoto T."/>
        </authorList>
    </citation>
    <scope>NUCLEOTIDE SEQUENCE [LARGE SCALE GENOMIC DNA]</scope>
    <source>
        <strain evidence="11">NY0173</strain>
    </source>
</reference>
<evidence type="ECO:0000256" key="7">
    <source>
        <dbReference type="ARBA" id="ARBA00032755"/>
    </source>
</evidence>
<dbReference type="PANTHER" id="PTHR10889">
    <property type="entry name" value="DEOXYRIBOSE-PHOSPHATE ALDOLASE"/>
    <property type="match status" value="1"/>
</dbReference>
<comment type="caution">
    <text evidence="11">The sequence shown here is derived from an EMBL/GenBank/DDBJ whole genome shotgun (WGS) entry which is preliminary data.</text>
</comment>
<evidence type="ECO:0000256" key="6">
    <source>
        <dbReference type="ARBA" id="ARBA00023270"/>
    </source>
</evidence>
<evidence type="ECO:0000256" key="3">
    <source>
        <dbReference type="ARBA" id="ARBA00022490"/>
    </source>
</evidence>
<name>A0A9K3CYN5_9EUKA</name>
<dbReference type="GO" id="GO:0004139">
    <property type="term" value="F:deoxyribose-phosphate aldolase activity"/>
    <property type="evidence" value="ECO:0007669"/>
    <property type="project" value="UniProtKB-EC"/>
</dbReference>
<keyword evidence="4" id="KW-0560">Oxidoreductase</keyword>
<dbReference type="Gene3D" id="3.20.20.70">
    <property type="entry name" value="Aldolase class I"/>
    <property type="match status" value="1"/>
</dbReference>
<dbReference type="SMART" id="SM01133">
    <property type="entry name" value="DeoC"/>
    <property type="match status" value="1"/>
</dbReference>
<dbReference type="InterPro" id="IPR013785">
    <property type="entry name" value="Aldolase_TIM"/>
</dbReference>
<organism evidence="11 12">
    <name type="scientific">Kipferlia bialata</name>
    <dbReference type="NCBI Taxonomy" id="797122"/>
    <lineage>
        <taxon>Eukaryota</taxon>
        <taxon>Metamonada</taxon>
        <taxon>Carpediemonas-like organisms</taxon>
        <taxon>Kipferlia</taxon>
    </lineage>
</organism>
<dbReference type="Proteomes" id="UP000265618">
    <property type="component" value="Unassembled WGS sequence"/>
</dbReference>
<evidence type="ECO:0000256" key="2">
    <source>
        <dbReference type="ARBA" id="ARBA00012515"/>
    </source>
</evidence>
<evidence type="ECO:0000313" key="12">
    <source>
        <dbReference type="Proteomes" id="UP000265618"/>
    </source>
</evidence>
<comment type="similarity">
    <text evidence="1">Belongs to the DeoC/FbaB aldolase family. DeoC type 1 subfamily.</text>
</comment>